<gene>
    <name evidence="2" type="ORF">C7M84_012253</name>
</gene>
<comment type="caution">
    <text evidence="2">The sequence shown here is derived from an EMBL/GenBank/DDBJ whole genome shotgun (WGS) entry which is preliminary data.</text>
</comment>
<dbReference type="AlphaFoldDB" id="A0A423SZE7"/>
<sequence length="201" mass="22009">MADVKGGLFAKTVQKHAGRAKEKELYQELPELFDQRIPNVAAHLQTLFAAESTFMSESSKVAKELEAIVEKLSKECAKGTYKTKESGCPRPLSMAVDSPPSHHQKSPGSPSILRGRGAPLPPLGAQSTEPVDGRDSFGTDLRYPRCPTTEQPRTVLPTAPARPRTRAANPPGGRGGEQKVKLGKRSEFSWDFWRRSLASSW</sequence>
<dbReference type="GO" id="GO:0005886">
    <property type="term" value="C:plasma membrane"/>
    <property type="evidence" value="ECO:0007669"/>
    <property type="project" value="TreeGrafter"/>
</dbReference>
<feature type="compositionally biased region" description="Low complexity" evidence="1">
    <location>
        <begin position="157"/>
        <end position="171"/>
    </location>
</feature>
<accession>A0A423SZE7</accession>
<evidence type="ECO:0000313" key="3">
    <source>
        <dbReference type="Proteomes" id="UP000283509"/>
    </source>
</evidence>
<dbReference type="InterPro" id="IPR027267">
    <property type="entry name" value="AH/BAR_dom_sf"/>
</dbReference>
<feature type="region of interest" description="Disordered" evidence="1">
    <location>
        <begin position="81"/>
        <end position="183"/>
    </location>
</feature>
<reference evidence="2 3" key="2">
    <citation type="submission" date="2019-01" db="EMBL/GenBank/DDBJ databases">
        <title>The decoding of complex shrimp genome reveals the adaptation for benthos swimmer, frequently molting mechanism and breeding impact on genome.</title>
        <authorList>
            <person name="Sun Y."/>
            <person name="Gao Y."/>
            <person name="Yu Y."/>
        </authorList>
    </citation>
    <scope>NUCLEOTIDE SEQUENCE [LARGE SCALE GENOMIC DNA]</scope>
    <source>
        <tissue evidence="2">Muscle</tissue>
    </source>
</reference>
<dbReference type="SUPFAM" id="SSF103657">
    <property type="entry name" value="BAR/IMD domain-like"/>
    <property type="match status" value="1"/>
</dbReference>
<keyword evidence="3" id="KW-1185">Reference proteome</keyword>
<dbReference type="Proteomes" id="UP000283509">
    <property type="component" value="Unassembled WGS sequence"/>
</dbReference>
<dbReference type="EMBL" id="QCYY01002554">
    <property type="protein sequence ID" value="ROT69559.1"/>
    <property type="molecule type" value="Genomic_DNA"/>
</dbReference>
<reference evidence="2 3" key="1">
    <citation type="submission" date="2018-04" db="EMBL/GenBank/DDBJ databases">
        <authorList>
            <person name="Zhang X."/>
            <person name="Yuan J."/>
            <person name="Li F."/>
            <person name="Xiang J."/>
        </authorList>
    </citation>
    <scope>NUCLEOTIDE SEQUENCE [LARGE SCALE GENOMIC DNA]</scope>
    <source>
        <tissue evidence="2">Muscle</tissue>
    </source>
</reference>
<name>A0A423SZE7_PENVA</name>
<dbReference type="InterPro" id="IPR003005">
    <property type="entry name" value="Amphiphysin"/>
</dbReference>
<evidence type="ECO:0000256" key="1">
    <source>
        <dbReference type="SAM" id="MobiDB-lite"/>
    </source>
</evidence>
<dbReference type="PANTHER" id="PTHR46514:SF3">
    <property type="entry name" value="AMPHIPHYSIN"/>
    <property type="match status" value="1"/>
</dbReference>
<dbReference type="STRING" id="6689.A0A423SZE7"/>
<dbReference type="GO" id="GO:0005543">
    <property type="term" value="F:phospholipid binding"/>
    <property type="evidence" value="ECO:0007669"/>
    <property type="project" value="TreeGrafter"/>
</dbReference>
<dbReference type="PANTHER" id="PTHR46514">
    <property type="entry name" value="AMPHIPHYSIN"/>
    <property type="match status" value="1"/>
</dbReference>
<organism evidence="2 3">
    <name type="scientific">Penaeus vannamei</name>
    <name type="common">Whiteleg shrimp</name>
    <name type="synonym">Litopenaeus vannamei</name>
    <dbReference type="NCBI Taxonomy" id="6689"/>
    <lineage>
        <taxon>Eukaryota</taxon>
        <taxon>Metazoa</taxon>
        <taxon>Ecdysozoa</taxon>
        <taxon>Arthropoda</taxon>
        <taxon>Crustacea</taxon>
        <taxon>Multicrustacea</taxon>
        <taxon>Malacostraca</taxon>
        <taxon>Eumalacostraca</taxon>
        <taxon>Eucarida</taxon>
        <taxon>Decapoda</taxon>
        <taxon>Dendrobranchiata</taxon>
        <taxon>Penaeoidea</taxon>
        <taxon>Penaeidae</taxon>
        <taxon>Penaeus</taxon>
    </lineage>
</organism>
<dbReference type="Gene3D" id="1.20.1270.60">
    <property type="entry name" value="Arfaptin homology (AH) domain/BAR domain"/>
    <property type="match status" value="1"/>
</dbReference>
<dbReference type="OrthoDB" id="446293at2759"/>
<proteinExistence type="predicted"/>
<protein>
    <submittedName>
        <fullName evidence="2">Uncharacterized protein</fullName>
    </submittedName>
</protein>
<evidence type="ECO:0000313" key="2">
    <source>
        <dbReference type="EMBL" id="ROT69559.1"/>
    </source>
</evidence>